<dbReference type="InterPro" id="IPR007829">
    <property type="entry name" value="TM2"/>
</dbReference>
<evidence type="ECO:0000256" key="4">
    <source>
        <dbReference type="ARBA" id="ARBA00023136"/>
    </source>
</evidence>
<evidence type="ECO:0000256" key="5">
    <source>
        <dbReference type="SAM" id="Phobius"/>
    </source>
</evidence>
<evidence type="ECO:0000259" key="6">
    <source>
        <dbReference type="Pfam" id="PF05154"/>
    </source>
</evidence>
<dbReference type="AlphaFoldDB" id="A0A840SCP0"/>
<comment type="caution">
    <text evidence="7">The sequence shown here is derived from an EMBL/GenBank/DDBJ whole genome shotgun (WGS) entry which is preliminary data.</text>
</comment>
<proteinExistence type="predicted"/>
<evidence type="ECO:0000313" key="7">
    <source>
        <dbReference type="EMBL" id="MBB5206110.1"/>
    </source>
</evidence>
<dbReference type="Proteomes" id="UP000554837">
    <property type="component" value="Unassembled WGS sequence"/>
</dbReference>
<accession>A0A840SCP0</accession>
<protein>
    <recommendedName>
        <fullName evidence="6">TM2 domain-containing protein</fullName>
    </recommendedName>
</protein>
<comment type="subcellular location">
    <subcellularLocation>
        <location evidence="1">Membrane</location>
        <topology evidence="1">Multi-pass membrane protein</topology>
    </subcellularLocation>
</comment>
<keyword evidence="4 5" id="KW-0472">Membrane</keyword>
<keyword evidence="2 5" id="KW-0812">Transmembrane</keyword>
<reference evidence="7 8" key="1">
    <citation type="submission" date="2020-08" db="EMBL/GenBank/DDBJ databases">
        <title>Genomic Encyclopedia of Type Strains, Phase IV (KMG-IV): sequencing the most valuable type-strain genomes for metagenomic binning, comparative biology and taxonomic classification.</title>
        <authorList>
            <person name="Goeker M."/>
        </authorList>
    </citation>
    <scope>NUCLEOTIDE SEQUENCE [LARGE SCALE GENOMIC DNA]</scope>
    <source>
        <strain evidence="7 8">DSM 23958</strain>
    </source>
</reference>
<keyword evidence="3 5" id="KW-1133">Transmembrane helix</keyword>
<feature type="domain" description="TM2" evidence="6">
    <location>
        <begin position="5"/>
        <end position="48"/>
    </location>
</feature>
<dbReference type="Pfam" id="PF05154">
    <property type="entry name" value="TM2"/>
    <property type="match status" value="1"/>
</dbReference>
<feature type="transmembrane region" description="Helical" evidence="5">
    <location>
        <begin position="31"/>
        <end position="49"/>
    </location>
</feature>
<feature type="transmembrane region" description="Helical" evidence="5">
    <location>
        <begin position="61"/>
        <end position="84"/>
    </location>
</feature>
<evidence type="ECO:0000256" key="3">
    <source>
        <dbReference type="ARBA" id="ARBA00022989"/>
    </source>
</evidence>
<evidence type="ECO:0000256" key="1">
    <source>
        <dbReference type="ARBA" id="ARBA00004141"/>
    </source>
</evidence>
<feature type="transmembrane region" description="Helical" evidence="5">
    <location>
        <begin position="104"/>
        <end position="129"/>
    </location>
</feature>
<name>A0A840SCP0_9BURK</name>
<gene>
    <name evidence="7" type="ORF">HNQ51_003453</name>
</gene>
<dbReference type="GO" id="GO:0016020">
    <property type="term" value="C:membrane"/>
    <property type="evidence" value="ECO:0007669"/>
    <property type="project" value="UniProtKB-SubCell"/>
</dbReference>
<keyword evidence="8" id="KW-1185">Reference proteome</keyword>
<organism evidence="7 8">
    <name type="scientific">Inhella inkyongensis</name>
    <dbReference type="NCBI Taxonomy" id="392593"/>
    <lineage>
        <taxon>Bacteria</taxon>
        <taxon>Pseudomonadati</taxon>
        <taxon>Pseudomonadota</taxon>
        <taxon>Betaproteobacteria</taxon>
        <taxon>Burkholderiales</taxon>
        <taxon>Sphaerotilaceae</taxon>
        <taxon>Inhella</taxon>
    </lineage>
</organism>
<evidence type="ECO:0000256" key="2">
    <source>
        <dbReference type="ARBA" id="ARBA00022692"/>
    </source>
</evidence>
<dbReference type="OrthoDB" id="8702870at2"/>
<sequence>MNAIKSKTLAAWLALLGGSLGAHRFYLHGGRDALAWLHALPTLVGLAGLQRFKALGQDDLMAAWALPLLGLMLAQGALFAIVYGLRSDEQWAADRSQAVQSTRWGPVLAAIAGLLLGGATLMSSIVFAAQRYFELDAATAASKPPMHSMA</sequence>
<dbReference type="EMBL" id="JACHHO010000007">
    <property type="protein sequence ID" value="MBB5206110.1"/>
    <property type="molecule type" value="Genomic_DNA"/>
</dbReference>
<evidence type="ECO:0000313" key="8">
    <source>
        <dbReference type="Proteomes" id="UP000554837"/>
    </source>
</evidence>
<dbReference type="RefSeq" id="WP_138856363.1">
    <property type="nucleotide sequence ID" value="NZ_CP040709.1"/>
</dbReference>